<feature type="domain" description="GTP-eEF1A C-terminal" evidence="3">
    <location>
        <begin position="50"/>
        <end position="110"/>
    </location>
</feature>
<name>A0A1G6BY54_EUBOX</name>
<dbReference type="InterPro" id="IPR054696">
    <property type="entry name" value="GTP-eEF1A_C"/>
</dbReference>
<keyword evidence="2" id="KW-0342">GTP-binding</keyword>
<evidence type="ECO:0000259" key="3">
    <source>
        <dbReference type="Pfam" id="PF22594"/>
    </source>
</evidence>
<dbReference type="Gene3D" id="2.40.30.10">
    <property type="entry name" value="Translation factors"/>
    <property type="match status" value="1"/>
</dbReference>
<keyword evidence="5" id="KW-1185">Reference proteome</keyword>
<evidence type="ECO:0000313" key="4">
    <source>
        <dbReference type="EMBL" id="SDB25555.1"/>
    </source>
</evidence>
<evidence type="ECO:0000313" key="5">
    <source>
        <dbReference type="Proteomes" id="UP000199228"/>
    </source>
</evidence>
<dbReference type="Proteomes" id="UP000199228">
    <property type="component" value="Unassembled WGS sequence"/>
</dbReference>
<dbReference type="InterPro" id="IPR009001">
    <property type="entry name" value="Transl_elong_EF1A/Init_IF2_C"/>
</dbReference>
<gene>
    <name evidence="4" type="ORF">SAMN02910417_01906</name>
</gene>
<reference evidence="4 5" key="1">
    <citation type="submission" date="2016-10" db="EMBL/GenBank/DDBJ databases">
        <authorList>
            <person name="de Groot N.N."/>
        </authorList>
    </citation>
    <scope>NUCLEOTIDE SEQUENCE [LARGE SCALE GENOMIC DNA]</scope>
    <source>
        <strain evidence="4 5">DSM 3217</strain>
    </source>
</reference>
<accession>A0A1G6BY54</accession>
<proteinExistence type="predicted"/>
<evidence type="ECO:0000256" key="2">
    <source>
        <dbReference type="ARBA" id="ARBA00023134"/>
    </source>
</evidence>
<dbReference type="STRING" id="1732.SAMN02910417_01906"/>
<protein>
    <recommendedName>
        <fullName evidence="3">GTP-eEF1A C-terminal domain-containing protein</fullName>
    </recommendedName>
</protein>
<dbReference type="AlphaFoldDB" id="A0A1G6BY54"/>
<evidence type="ECO:0000256" key="1">
    <source>
        <dbReference type="ARBA" id="ARBA00022741"/>
    </source>
</evidence>
<dbReference type="Pfam" id="PF22594">
    <property type="entry name" value="GTP-eEF1A_C"/>
    <property type="match status" value="1"/>
</dbReference>
<sequence length="175" mass="19228">MFINPCSRKLLYADKEKALELDSKEGSRGGAIDYSLLLDGLMAEREQGITIDVNTGEKKEATSLEKNEIAVCELQLADSIVVDTFAKHKTLGELILIDRITNMTSACGVVNQVYKDEAGVAATVIDREARSNWKGQRAITVELNDVGIVVLLYAKKDLDTSIFNSVGEIPHLTKR</sequence>
<keyword evidence="1" id="KW-0547">Nucleotide-binding</keyword>
<dbReference type="EMBL" id="FMXR01000013">
    <property type="protein sequence ID" value="SDB25555.1"/>
    <property type="molecule type" value="Genomic_DNA"/>
</dbReference>
<dbReference type="SUPFAM" id="SSF50465">
    <property type="entry name" value="EF-Tu/eEF-1alpha/eIF2-gamma C-terminal domain"/>
    <property type="match status" value="1"/>
</dbReference>
<organism evidence="4 5">
    <name type="scientific">Eubacterium oxidoreducens</name>
    <dbReference type="NCBI Taxonomy" id="1732"/>
    <lineage>
        <taxon>Bacteria</taxon>
        <taxon>Bacillati</taxon>
        <taxon>Bacillota</taxon>
        <taxon>Clostridia</taxon>
        <taxon>Eubacteriales</taxon>
        <taxon>Eubacteriaceae</taxon>
        <taxon>Eubacterium</taxon>
    </lineage>
</organism>
<dbReference type="GO" id="GO:0005525">
    <property type="term" value="F:GTP binding"/>
    <property type="evidence" value="ECO:0007669"/>
    <property type="project" value="UniProtKB-KW"/>
</dbReference>